<dbReference type="EMBL" id="JBHUKS010000037">
    <property type="protein sequence ID" value="MFD2474336.1"/>
    <property type="molecule type" value="Genomic_DNA"/>
</dbReference>
<evidence type="ECO:0000313" key="1">
    <source>
        <dbReference type="EMBL" id="MFD2474336.1"/>
    </source>
</evidence>
<organism evidence="1 2">
    <name type="scientific">Amycolatopsis silviterrae</name>
    <dbReference type="NCBI Taxonomy" id="1656914"/>
    <lineage>
        <taxon>Bacteria</taxon>
        <taxon>Bacillati</taxon>
        <taxon>Actinomycetota</taxon>
        <taxon>Actinomycetes</taxon>
        <taxon>Pseudonocardiales</taxon>
        <taxon>Pseudonocardiaceae</taxon>
        <taxon>Amycolatopsis</taxon>
    </lineage>
</organism>
<keyword evidence="2" id="KW-1185">Reference proteome</keyword>
<dbReference type="RefSeq" id="WP_378313536.1">
    <property type="nucleotide sequence ID" value="NZ_JBHUKS010000037.1"/>
</dbReference>
<comment type="caution">
    <text evidence="1">The sequence shown here is derived from an EMBL/GenBank/DDBJ whole genome shotgun (WGS) entry which is preliminary data.</text>
</comment>
<dbReference type="InterPro" id="IPR002591">
    <property type="entry name" value="Phosphodiest/P_Trfase"/>
</dbReference>
<name>A0ABW5HMY0_9PSEU</name>
<dbReference type="Gene3D" id="3.40.720.10">
    <property type="entry name" value="Alkaline Phosphatase, subunit A"/>
    <property type="match status" value="1"/>
</dbReference>
<gene>
    <name evidence="1" type="ORF">ACFSVL_43500</name>
</gene>
<accession>A0ABW5HMY0</accession>
<evidence type="ECO:0000313" key="2">
    <source>
        <dbReference type="Proteomes" id="UP001597483"/>
    </source>
</evidence>
<dbReference type="Pfam" id="PF01663">
    <property type="entry name" value="Phosphodiest"/>
    <property type="match status" value="1"/>
</dbReference>
<reference evidence="2" key="1">
    <citation type="journal article" date="2019" name="Int. J. Syst. Evol. Microbiol.">
        <title>The Global Catalogue of Microorganisms (GCM) 10K type strain sequencing project: providing services to taxonomists for standard genome sequencing and annotation.</title>
        <authorList>
            <consortium name="The Broad Institute Genomics Platform"/>
            <consortium name="The Broad Institute Genome Sequencing Center for Infectious Disease"/>
            <person name="Wu L."/>
            <person name="Ma J."/>
        </authorList>
    </citation>
    <scope>NUCLEOTIDE SEQUENCE [LARGE SCALE GENOMIC DNA]</scope>
    <source>
        <strain evidence="2">CGMCC 4.7641</strain>
    </source>
</reference>
<sequence>MSAAARRPSVTTVRARLAGLVADRAGRRERGAVVVFALDGVGRALAARAWRTAAVSVLDSVFPTVSSAAWLSSLTGKPVAEHGIPGVVCTVDGRPANIYHHRQPLVAQPPDNVFSDAAARGIRPVAVLCDLAQYPCSWRDLLLTHAETVEGTPLFTTPGPYAPPSLDRVEADLRAAVAAGLSGGKRALVWCFVEIDTHLHHHGEDEYAVAAVRMIERIATDLVADGHVVAAHSDHGHTPTTHDPELARLLDGLADEYGFAMGGAGRTRWLYPRPGTAEALAERLRKELPADIGVEDADQVFPPGSPARARVGDLFLVAAGEKFLAPAGYRYEHGSRTAAEVEVPFAVWGGEPDGGGTGR</sequence>
<proteinExistence type="predicted"/>
<dbReference type="InterPro" id="IPR017850">
    <property type="entry name" value="Alkaline_phosphatase_core_sf"/>
</dbReference>
<dbReference type="SUPFAM" id="SSF53649">
    <property type="entry name" value="Alkaline phosphatase-like"/>
    <property type="match status" value="1"/>
</dbReference>
<dbReference type="Proteomes" id="UP001597483">
    <property type="component" value="Unassembled WGS sequence"/>
</dbReference>
<protein>
    <submittedName>
        <fullName evidence="1">Alkaline phosphatase family protein</fullName>
    </submittedName>
</protein>